<evidence type="ECO:0000313" key="8">
    <source>
        <dbReference type="EMBL" id="CAI9580104.1"/>
    </source>
</evidence>
<dbReference type="PROSITE" id="PS51462">
    <property type="entry name" value="NUDIX"/>
    <property type="match status" value="1"/>
</dbReference>
<comment type="cofactor">
    <cofactor evidence="2">
        <name>Mg(2+)</name>
        <dbReference type="ChEBI" id="CHEBI:18420"/>
    </cofactor>
</comment>
<dbReference type="InterPro" id="IPR015797">
    <property type="entry name" value="NUDIX_hydrolase-like_dom_sf"/>
</dbReference>
<dbReference type="SUPFAM" id="SSF55811">
    <property type="entry name" value="Nudix"/>
    <property type="match status" value="1"/>
</dbReference>
<evidence type="ECO:0000259" key="7">
    <source>
        <dbReference type="PROSITE" id="PS51462"/>
    </source>
</evidence>
<evidence type="ECO:0000256" key="5">
    <source>
        <dbReference type="ARBA" id="ARBA00022842"/>
    </source>
</evidence>
<evidence type="ECO:0000313" key="9">
    <source>
        <dbReference type="Proteomes" id="UP001162483"/>
    </source>
</evidence>
<dbReference type="EMBL" id="CATNWA010015158">
    <property type="protein sequence ID" value="CAI9580104.1"/>
    <property type="molecule type" value="Genomic_DNA"/>
</dbReference>
<comment type="cofactor">
    <cofactor evidence="1">
        <name>Mn(2+)</name>
        <dbReference type="ChEBI" id="CHEBI:29035"/>
    </cofactor>
</comment>
<dbReference type="InterPro" id="IPR000086">
    <property type="entry name" value="NUDIX_hydrolase_dom"/>
</dbReference>
<evidence type="ECO:0000256" key="6">
    <source>
        <dbReference type="ARBA" id="ARBA00023211"/>
    </source>
</evidence>
<keyword evidence="4" id="KW-0378">Hydrolase</keyword>
<dbReference type="Gene3D" id="3.90.79.10">
    <property type="entry name" value="Nucleoside Triphosphate Pyrophosphohydrolase"/>
    <property type="match status" value="1"/>
</dbReference>
<evidence type="ECO:0000256" key="2">
    <source>
        <dbReference type="ARBA" id="ARBA00001946"/>
    </source>
</evidence>
<dbReference type="PANTHER" id="PTHR12992:SF24">
    <property type="entry name" value="PEROXISOMAL COENZYME A DIPHOSPHATASE NUDT7"/>
    <property type="match status" value="1"/>
</dbReference>
<evidence type="ECO:0000256" key="1">
    <source>
        <dbReference type="ARBA" id="ARBA00001936"/>
    </source>
</evidence>
<keyword evidence="5" id="KW-0460">Magnesium</keyword>
<evidence type="ECO:0000256" key="3">
    <source>
        <dbReference type="ARBA" id="ARBA00022723"/>
    </source>
</evidence>
<sequence length="242" mass="27374">MSSISSGCTGDQSSDQRSLRKKIKDKLIMYDVGSRYNHIPLQKASVLLPLQIRQGRLYLLLTVRSMELNTMPGQVCFPGGRQDPSDQDEIETALRESEEEIGLCANQVEVVCRLLPYFTKSPAYLVTPVVGIVEDTFQPSPNPNEVTDVLHVPLDLFISLDHHTGIPYNMPPFGMQTIHKFEHQDEKSKRSFHIWGLTAHFALLLSVIVLGRRPLFDPGFDLENTLNICEKTILDYHNLSKL</sequence>
<reference evidence="8" key="1">
    <citation type="submission" date="2023-05" db="EMBL/GenBank/DDBJ databases">
        <authorList>
            <person name="Stuckert A."/>
        </authorList>
    </citation>
    <scope>NUCLEOTIDE SEQUENCE</scope>
</reference>
<organism evidence="8 9">
    <name type="scientific">Staurois parvus</name>
    <dbReference type="NCBI Taxonomy" id="386267"/>
    <lineage>
        <taxon>Eukaryota</taxon>
        <taxon>Metazoa</taxon>
        <taxon>Chordata</taxon>
        <taxon>Craniata</taxon>
        <taxon>Vertebrata</taxon>
        <taxon>Euteleostomi</taxon>
        <taxon>Amphibia</taxon>
        <taxon>Batrachia</taxon>
        <taxon>Anura</taxon>
        <taxon>Neobatrachia</taxon>
        <taxon>Ranoidea</taxon>
        <taxon>Ranidae</taxon>
        <taxon>Staurois</taxon>
    </lineage>
</organism>
<dbReference type="Pfam" id="PF00293">
    <property type="entry name" value="NUDIX"/>
    <property type="match status" value="1"/>
</dbReference>
<name>A0ABN9E5P9_9NEOB</name>
<comment type="caution">
    <text evidence="8">The sequence shown here is derived from an EMBL/GenBank/DDBJ whole genome shotgun (WGS) entry which is preliminary data.</text>
</comment>
<dbReference type="CDD" id="cd03426">
    <property type="entry name" value="NUDIX_CoAse_Nudt7"/>
    <property type="match status" value="1"/>
</dbReference>
<proteinExistence type="predicted"/>
<evidence type="ECO:0000256" key="4">
    <source>
        <dbReference type="ARBA" id="ARBA00022801"/>
    </source>
</evidence>
<feature type="domain" description="Nudix hydrolase" evidence="7">
    <location>
        <begin position="41"/>
        <end position="174"/>
    </location>
</feature>
<keyword evidence="3" id="KW-0479">Metal-binding</keyword>
<dbReference type="PANTHER" id="PTHR12992">
    <property type="entry name" value="NUDIX HYDROLASE"/>
    <property type="match status" value="1"/>
</dbReference>
<keyword evidence="6" id="KW-0464">Manganese</keyword>
<dbReference type="InterPro" id="IPR045121">
    <property type="entry name" value="CoAse"/>
</dbReference>
<accession>A0ABN9E5P9</accession>
<protein>
    <recommendedName>
        <fullName evidence="7">Nudix hydrolase domain-containing protein</fullName>
    </recommendedName>
</protein>
<gene>
    <name evidence="8" type="ORF">SPARVUS_LOCUS9234341</name>
</gene>
<dbReference type="Proteomes" id="UP001162483">
    <property type="component" value="Unassembled WGS sequence"/>
</dbReference>
<keyword evidence="9" id="KW-1185">Reference proteome</keyword>